<name>A0ABT5B5I7_9BACT</name>
<comment type="caution">
    <text evidence="2">The sequence shown here is derived from an EMBL/GenBank/DDBJ whole genome shotgun (WGS) entry which is preliminary data.</text>
</comment>
<proteinExistence type="predicted"/>
<keyword evidence="3" id="KW-1185">Reference proteome</keyword>
<dbReference type="Proteomes" id="UP001217838">
    <property type="component" value="Unassembled WGS sequence"/>
</dbReference>
<evidence type="ECO:0000313" key="3">
    <source>
        <dbReference type="Proteomes" id="UP001217838"/>
    </source>
</evidence>
<feature type="signal peptide" evidence="1">
    <location>
        <begin position="1"/>
        <end position="23"/>
    </location>
</feature>
<gene>
    <name evidence="2" type="ORF">POL58_16695</name>
</gene>
<reference evidence="2 3" key="1">
    <citation type="submission" date="2022-11" db="EMBL/GenBank/DDBJ databases">
        <title>Minimal conservation of predation-associated metabolite biosynthetic gene clusters underscores biosynthetic potential of Myxococcota including descriptions for ten novel species: Archangium lansinium sp. nov., Myxococcus landrumus sp. nov., Nannocystis bai.</title>
        <authorList>
            <person name="Ahearne A."/>
            <person name="Stevens C."/>
            <person name="Dowd S."/>
        </authorList>
    </citation>
    <scope>NUCLEOTIDE SEQUENCE [LARGE SCALE GENOMIC DNA]</scope>
    <source>
        <strain evidence="2 3">NCELM</strain>
    </source>
</reference>
<dbReference type="EMBL" id="JAQNDN010000007">
    <property type="protein sequence ID" value="MDC0669395.1"/>
    <property type="molecule type" value="Genomic_DNA"/>
</dbReference>
<dbReference type="RefSeq" id="WP_271999211.1">
    <property type="nucleotide sequence ID" value="NZ_JAQNDN010000007.1"/>
</dbReference>
<organism evidence="2 3">
    <name type="scientific">Nannocystis radixulma</name>
    <dbReference type="NCBI Taxonomy" id="2995305"/>
    <lineage>
        <taxon>Bacteria</taxon>
        <taxon>Pseudomonadati</taxon>
        <taxon>Myxococcota</taxon>
        <taxon>Polyangia</taxon>
        <taxon>Nannocystales</taxon>
        <taxon>Nannocystaceae</taxon>
        <taxon>Nannocystis</taxon>
    </lineage>
</organism>
<evidence type="ECO:0000313" key="2">
    <source>
        <dbReference type="EMBL" id="MDC0669395.1"/>
    </source>
</evidence>
<evidence type="ECO:0008006" key="4">
    <source>
        <dbReference type="Google" id="ProtNLM"/>
    </source>
</evidence>
<protein>
    <recommendedName>
        <fullName evidence="4">Adhesin domain-containing protein</fullName>
    </recommendedName>
</protein>
<accession>A0ABT5B5I7</accession>
<keyword evidence="1" id="KW-0732">Signal</keyword>
<sequence length="234" mass="25333">MPSRRPRLLSAAAAVLALPFTMAASGRCGLMQDFTETYLYPEKIDRIVLVTGDGNIDAVAYEREGVFIRRHSFGFLRSFVDPVSNLEGTTLSLQVDCEIEGNCQYDHMMELPFGIEMDITMSHALMDVGYFDSPLTLTFETGYFYGVRLAIPELTITADDIEVDAEFAVAPEAVTIELTAGDVVLELPAGAYQCNLDAGPGEVTLDGITCDEAATSVLDVQIRKGTITVTGVAP</sequence>
<feature type="chain" id="PRO_5047530689" description="Adhesin domain-containing protein" evidence="1">
    <location>
        <begin position="24"/>
        <end position="234"/>
    </location>
</feature>
<evidence type="ECO:0000256" key="1">
    <source>
        <dbReference type="SAM" id="SignalP"/>
    </source>
</evidence>